<feature type="domain" description="PIN" evidence="12">
    <location>
        <begin position="85"/>
        <end position="204"/>
    </location>
</feature>
<comment type="subcellular location">
    <subcellularLocation>
        <location evidence="3">Cytoplasm</location>
    </subcellularLocation>
    <subcellularLocation>
        <location evidence="2">Nucleus</location>
    </subcellularLocation>
</comment>
<dbReference type="Pfam" id="PF17215">
    <property type="entry name" value="Rrp44_S1"/>
    <property type="match status" value="1"/>
</dbReference>
<evidence type="ECO:0000259" key="12">
    <source>
        <dbReference type="SMART" id="SM00670"/>
    </source>
</evidence>
<dbReference type="InterPro" id="IPR050180">
    <property type="entry name" value="RNR_Ribonuclease"/>
</dbReference>
<dbReference type="SUPFAM" id="SSF50249">
    <property type="entry name" value="Nucleic acid-binding proteins"/>
    <property type="match status" value="3"/>
</dbReference>
<dbReference type="GO" id="GO:0071031">
    <property type="term" value="P:nuclear mRNA surveillance of mRNA 3'-end processing"/>
    <property type="evidence" value="ECO:0007669"/>
    <property type="project" value="TreeGrafter"/>
</dbReference>
<keyword evidence="7" id="KW-0255">Endonuclease</keyword>
<dbReference type="InterPro" id="IPR033770">
    <property type="entry name" value="RRP44_S1"/>
</dbReference>
<dbReference type="InterPro" id="IPR001900">
    <property type="entry name" value="RNase_II/R"/>
</dbReference>
<keyword evidence="14" id="KW-0269">Exonuclease</keyword>
<evidence type="ECO:0000256" key="2">
    <source>
        <dbReference type="ARBA" id="ARBA00004123"/>
    </source>
</evidence>
<reference evidence="14 15" key="1">
    <citation type="submission" date="2020-07" db="EMBL/GenBank/DDBJ databases">
        <title>Trichoderma asperellum IC-1 whole genome shotgun sequence.</title>
        <authorList>
            <person name="Kanamasa S."/>
            <person name="Takahashi H."/>
        </authorList>
    </citation>
    <scope>NUCLEOTIDE SEQUENCE [LARGE SCALE GENOMIC DNA]</scope>
    <source>
        <strain evidence="14 15">IC-1</strain>
    </source>
</reference>
<proteinExistence type="inferred from homology"/>
<accession>A0A6V8QUN9</accession>
<dbReference type="GO" id="GO:0000175">
    <property type="term" value="F:3'-5'-RNA exonuclease activity"/>
    <property type="evidence" value="ECO:0007669"/>
    <property type="project" value="TreeGrafter"/>
</dbReference>
<dbReference type="EMBL" id="BLZH01000006">
    <property type="protein sequence ID" value="GFP56361.1"/>
    <property type="molecule type" value="Genomic_DNA"/>
</dbReference>
<dbReference type="SUPFAM" id="SSF88723">
    <property type="entry name" value="PIN domain-like"/>
    <property type="match status" value="1"/>
</dbReference>
<dbReference type="SMART" id="SM00955">
    <property type="entry name" value="RNB"/>
    <property type="match status" value="1"/>
</dbReference>
<evidence type="ECO:0000256" key="4">
    <source>
        <dbReference type="ARBA" id="ARBA00005785"/>
    </source>
</evidence>
<dbReference type="InterPro" id="IPR022966">
    <property type="entry name" value="RNase_II/R_CS"/>
</dbReference>
<comment type="similarity">
    <text evidence="4 10">Belongs to the RNR ribonuclease family.</text>
</comment>
<dbReference type="Gene3D" id="2.40.50.700">
    <property type="match status" value="1"/>
</dbReference>
<keyword evidence="14" id="KW-0540">Nuclease</keyword>
<keyword evidence="8" id="KW-0271">Exosome</keyword>
<comment type="cofactor">
    <cofactor evidence="1">
        <name>Mg(2+)</name>
        <dbReference type="ChEBI" id="CHEBI:18420"/>
    </cofactor>
</comment>
<comment type="caution">
    <text evidence="14">The sequence shown here is derived from an EMBL/GenBank/DDBJ whole genome shotgun (WGS) entry which is preliminary data.</text>
</comment>
<evidence type="ECO:0000256" key="9">
    <source>
        <dbReference type="ARBA" id="ARBA00023242"/>
    </source>
</evidence>
<keyword evidence="14" id="KW-0378">Hydrolase</keyword>
<evidence type="ECO:0000256" key="11">
    <source>
        <dbReference type="SAM" id="MobiDB-lite"/>
    </source>
</evidence>
<evidence type="ECO:0000256" key="1">
    <source>
        <dbReference type="ARBA" id="ARBA00001946"/>
    </source>
</evidence>
<dbReference type="FunFam" id="2.40.50.690:FF:000005">
    <property type="entry name" value="Exosome complex exonuclease dis3"/>
    <property type="match status" value="1"/>
</dbReference>
<keyword evidence="9" id="KW-0539">Nucleus</keyword>
<evidence type="ECO:0000256" key="6">
    <source>
        <dbReference type="ARBA" id="ARBA00022552"/>
    </source>
</evidence>
<dbReference type="OrthoDB" id="372421at2759"/>
<dbReference type="Gene3D" id="2.40.50.140">
    <property type="entry name" value="Nucleic acid-binding proteins"/>
    <property type="match status" value="1"/>
</dbReference>
<sequence length="964" mass="109078">MTSLKRTQRSDQAALNISNKVYVRSTRSGKVQKIVREVYLRTDIPCSSNLCRTCLSQAPRNAANQALPFVLSERPAGTKSFPQGHYLVPDTNALLNAMDLFEQSSSFYDVIILQTVLEELKNRSFPLYNRLVGLTKSEDKRFYVFFNEFRQETYVNREAGESVNDRNDRAVRQAVKWYGEHLALTKAAKIPAIVMLSDDRDNLRKAREQGLHASSLADYVSELEDGERLLDMIAESQSQAQGGFKQASQQPIYPEYFTASRMMTGVKAGLLHQGIFNVSPYNYLEGSIKVPAFPKPLLILGRENINRSIDGDVVVVELLPQDQWKSPSTKIIEEDTITKNENADAEERQDFVSDKERKALQEEVKRTQKASGENQLQPTAKVVGVVKRNWRQYVGHIDPSTASKGPSQGRKLDSVFLIPMDKKIPKIRLRTRQVSELLVRSLGELETKAAETEALLLEWDVQYRPFPKTVLDCLPKEGHDWKVPASKEDPGWRDREDLRDLLICSIDPPGCQDIDDALHARLLPNGNYEVGVHIADVSNFVKPANAMDTEASIRGTTVYLVDKRIDMLPMLLGTDLCSLKPYVERFAFTVIWELNENADIVNVRFTKSVIASREAFSYEQAQLRIDDESQQDDLTKGMRMLLMLSKKLKKKRMDAGALSLSSPEIKVHMESESSDPIDVKTKELLDTNSLVEEFMLFANVSVAAKIYEAFPQTAILRRHAAPPKTNFDELADQLRIKRGLELRTDSSKALADSLDKCIDEKEPFFNTLVRIMATRCMMSAEYFCSGTQSYPEFRHYGLASEIYTHFTSPIRRYADLLAHRQLAAAIGYEAVHPSVRSRGRLEAVCKNINVRHRNAQMAGRASIAYYVGQALKGKVAEEEAFVMKIFSNGFVVLVPRFGIEGLIRLRDLAEPEPESEYDAETYTLTTKGERSIKVELFQKVVVRVHDDKDERTGKRGVKMELVSA</sequence>
<dbReference type="InterPro" id="IPR033771">
    <property type="entry name" value="Rrp44_CSD1"/>
</dbReference>
<feature type="region of interest" description="Disordered" evidence="11">
    <location>
        <begin position="335"/>
        <end position="355"/>
    </location>
</feature>
<organism evidence="14 15">
    <name type="scientific">Trichoderma asperellum</name>
    <name type="common">Filamentous fungus</name>
    <dbReference type="NCBI Taxonomy" id="101201"/>
    <lineage>
        <taxon>Eukaryota</taxon>
        <taxon>Fungi</taxon>
        <taxon>Dikarya</taxon>
        <taxon>Ascomycota</taxon>
        <taxon>Pezizomycotina</taxon>
        <taxon>Sordariomycetes</taxon>
        <taxon>Hypocreomycetidae</taxon>
        <taxon>Hypocreales</taxon>
        <taxon>Hypocreaceae</taxon>
        <taxon>Trichoderma</taxon>
    </lineage>
</organism>
<keyword evidence="5" id="KW-0963">Cytoplasm</keyword>
<feature type="domain" description="RNB" evidence="13">
    <location>
        <begin position="495"/>
        <end position="828"/>
    </location>
</feature>
<dbReference type="CDD" id="cd09862">
    <property type="entry name" value="PIN_Rrp44-like"/>
    <property type="match status" value="1"/>
</dbReference>
<dbReference type="AlphaFoldDB" id="A0A6V8QUN9"/>
<dbReference type="GO" id="GO:0003723">
    <property type="term" value="F:RNA binding"/>
    <property type="evidence" value="ECO:0007669"/>
    <property type="project" value="InterPro"/>
</dbReference>
<dbReference type="Gene3D" id="2.40.50.690">
    <property type="match status" value="1"/>
</dbReference>
<dbReference type="Gene3D" id="3.40.50.1010">
    <property type="entry name" value="5'-nuclease"/>
    <property type="match status" value="1"/>
</dbReference>
<evidence type="ECO:0000313" key="14">
    <source>
        <dbReference type="EMBL" id="GFP56361.1"/>
    </source>
</evidence>
<dbReference type="GO" id="GO:0000176">
    <property type="term" value="C:nuclear exosome (RNase complex)"/>
    <property type="evidence" value="ECO:0007669"/>
    <property type="project" value="TreeGrafter"/>
</dbReference>
<dbReference type="InterPro" id="IPR002716">
    <property type="entry name" value="PIN_dom"/>
</dbReference>
<evidence type="ECO:0000256" key="8">
    <source>
        <dbReference type="ARBA" id="ARBA00022835"/>
    </source>
</evidence>
<dbReference type="GO" id="GO:0004519">
    <property type="term" value="F:endonuclease activity"/>
    <property type="evidence" value="ECO:0007669"/>
    <property type="project" value="UniProtKB-KW"/>
</dbReference>
<dbReference type="Pfam" id="PF13638">
    <property type="entry name" value="PIN_4"/>
    <property type="match status" value="1"/>
</dbReference>
<protein>
    <submittedName>
        <fullName evidence="14">Exosome complex exonuclease dis3</fullName>
    </submittedName>
</protein>
<dbReference type="PANTHER" id="PTHR23355:SF35">
    <property type="entry name" value="EXOSOME COMPLEX EXONUCLEASE RRP44"/>
    <property type="match status" value="1"/>
</dbReference>
<dbReference type="InterPro" id="IPR012340">
    <property type="entry name" value="NA-bd_OB-fold"/>
</dbReference>
<dbReference type="PANTHER" id="PTHR23355">
    <property type="entry name" value="RIBONUCLEASE"/>
    <property type="match status" value="1"/>
</dbReference>
<dbReference type="Proteomes" id="UP000517252">
    <property type="component" value="Unassembled WGS sequence"/>
</dbReference>
<dbReference type="Pfam" id="PF17216">
    <property type="entry name" value="Rrp44_CSD1"/>
    <property type="match status" value="1"/>
</dbReference>
<gene>
    <name evidence="14" type="ORF">TASIC1_0006053100</name>
</gene>
<evidence type="ECO:0000256" key="7">
    <source>
        <dbReference type="ARBA" id="ARBA00022759"/>
    </source>
</evidence>
<dbReference type="GO" id="GO:0016075">
    <property type="term" value="P:rRNA catabolic process"/>
    <property type="evidence" value="ECO:0007669"/>
    <property type="project" value="TreeGrafter"/>
</dbReference>
<dbReference type="SMART" id="SM00670">
    <property type="entry name" value="PINc"/>
    <property type="match status" value="1"/>
</dbReference>
<name>A0A6V8QUN9_TRIAP</name>
<evidence type="ECO:0000313" key="15">
    <source>
        <dbReference type="Proteomes" id="UP000517252"/>
    </source>
</evidence>
<dbReference type="GO" id="GO:0006364">
    <property type="term" value="P:rRNA processing"/>
    <property type="evidence" value="ECO:0007669"/>
    <property type="project" value="UniProtKB-KW"/>
</dbReference>
<dbReference type="FunFam" id="3.40.50.1010:FF:000010">
    <property type="entry name" value="Exosome complex exonuclease DIS3"/>
    <property type="match status" value="1"/>
</dbReference>
<dbReference type="GO" id="GO:0000177">
    <property type="term" value="C:cytoplasmic exosome (RNase complex)"/>
    <property type="evidence" value="ECO:0007669"/>
    <property type="project" value="TreeGrafter"/>
</dbReference>
<dbReference type="PROSITE" id="PS01175">
    <property type="entry name" value="RIBONUCLEASE_II"/>
    <property type="match status" value="1"/>
</dbReference>
<evidence type="ECO:0000259" key="13">
    <source>
        <dbReference type="SMART" id="SM00955"/>
    </source>
</evidence>
<dbReference type="InterPro" id="IPR029060">
    <property type="entry name" value="PIN-like_dom_sf"/>
</dbReference>
<evidence type="ECO:0000256" key="5">
    <source>
        <dbReference type="ARBA" id="ARBA00022490"/>
    </source>
</evidence>
<dbReference type="Pfam" id="PF00773">
    <property type="entry name" value="RNB"/>
    <property type="match status" value="1"/>
</dbReference>
<evidence type="ECO:0000256" key="10">
    <source>
        <dbReference type="RuleBase" id="RU003901"/>
    </source>
</evidence>
<evidence type="ECO:0000256" key="3">
    <source>
        <dbReference type="ARBA" id="ARBA00004496"/>
    </source>
</evidence>
<keyword evidence="6" id="KW-0698">rRNA processing</keyword>